<dbReference type="Proteomes" id="UP000249402">
    <property type="component" value="Unassembled WGS sequence"/>
</dbReference>
<reference evidence="3 4" key="1">
    <citation type="submission" date="2018-02" db="EMBL/GenBank/DDBJ databases">
        <title>The genomes of Aspergillus section Nigri reveals drivers in fungal speciation.</title>
        <authorList>
            <consortium name="DOE Joint Genome Institute"/>
            <person name="Vesth T.C."/>
            <person name="Nybo J."/>
            <person name="Theobald S."/>
            <person name="Brandl J."/>
            <person name="Frisvad J.C."/>
            <person name="Nielsen K.F."/>
            <person name="Lyhne E.K."/>
            <person name="Kogle M.E."/>
            <person name="Kuo A."/>
            <person name="Riley R."/>
            <person name="Clum A."/>
            <person name="Nolan M."/>
            <person name="Lipzen A."/>
            <person name="Salamov A."/>
            <person name="Henrissat B."/>
            <person name="Wiebenga A."/>
            <person name="De vries R.P."/>
            <person name="Grigoriev I.V."/>
            <person name="Mortensen U.H."/>
            <person name="Andersen M.R."/>
            <person name="Baker S.E."/>
        </authorList>
    </citation>
    <scope>NUCLEOTIDE SEQUENCE [LARGE SCALE GENOMIC DNA]</scope>
    <source>
        <strain evidence="3 4">CBS 121593</strain>
    </source>
</reference>
<feature type="region of interest" description="Disordered" evidence="1">
    <location>
        <begin position="1"/>
        <end position="25"/>
    </location>
</feature>
<keyword evidence="2" id="KW-0812">Transmembrane</keyword>
<evidence type="ECO:0000313" key="4">
    <source>
        <dbReference type="Proteomes" id="UP000249402"/>
    </source>
</evidence>
<dbReference type="VEuPathDB" id="FungiDB:BO80DRAFT_439332"/>
<sequence length="131" mass="15787">MKQHTPNYPMVSRQTTRPEQPPQNHMDMHHTRFQIHVCGRRFYAGQIKTRDVLEVLEPRTVEEILHRTDANQYQKLMLKKVVRLDRTWEEMMEVAEQGQRKKNECLVAYICRLTTYVAFLVVYWASPTRKR</sequence>
<accession>A0A395GJE0</accession>
<dbReference type="GeneID" id="37225940"/>
<dbReference type="RefSeq" id="XP_025569812.1">
    <property type="nucleotide sequence ID" value="XM_025721075.1"/>
</dbReference>
<keyword evidence="4" id="KW-1185">Reference proteome</keyword>
<protein>
    <submittedName>
        <fullName evidence="3">Uncharacterized protein</fullName>
    </submittedName>
</protein>
<gene>
    <name evidence="3" type="ORF">BO80DRAFT_439332</name>
</gene>
<evidence type="ECO:0000256" key="2">
    <source>
        <dbReference type="SAM" id="Phobius"/>
    </source>
</evidence>
<evidence type="ECO:0000313" key="3">
    <source>
        <dbReference type="EMBL" id="RAK95484.1"/>
    </source>
</evidence>
<dbReference type="EMBL" id="KZ824491">
    <property type="protein sequence ID" value="RAK95484.1"/>
    <property type="molecule type" value="Genomic_DNA"/>
</dbReference>
<feature type="compositionally biased region" description="Polar residues" evidence="1">
    <location>
        <begin position="1"/>
        <end position="18"/>
    </location>
</feature>
<proteinExistence type="predicted"/>
<dbReference type="AlphaFoldDB" id="A0A395GJE0"/>
<organism evidence="3 4">
    <name type="scientific">Aspergillus ibericus CBS 121593</name>
    <dbReference type="NCBI Taxonomy" id="1448316"/>
    <lineage>
        <taxon>Eukaryota</taxon>
        <taxon>Fungi</taxon>
        <taxon>Dikarya</taxon>
        <taxon>Ascomycota</taxon>
        <taxon>Pezizomycotina</taxon>
        <taxon>Eurotiomycetes</taxon>
        <taxon>Eurotiomycetidae</taxon>
        <taxon>Eurotiales</taxon>
        <taxon>Aspergillaceae</taxon>
        <taxon>Aspergillus</taxon>
        <taxon>Aspergillus subgen. Circumdati</taxon>
    </lineage>
</organism>
<feature type="transmembrane region" description="Helical" evidence="2">
    <location>
        <begin position="106"/>
        <end position="125"/>
    </location>
</feature>
<keyword evidence="2" id="KW-0472">Membrane</keyword>
<name>A0A395GJE0_9EURO</name>
<keyword evidence="2" id="KW-1133">Transmembrane helix</keyword>
<evidence type="ECO:0000256" key="1">
    <source>
        <dbReference type="SAM" id="MobiDB-lite"/>
    </source>
</evidence>